<gene>
    <name evidence="2" type="ORF">M622_00520</name>
</gene>
<evidence type="ECO:0000313" key="2">
    <source>
        <dbReference type="EMBL" id="EPZ17283.1"/>
    </source>
</evidence>
<dbReference type="RefSeq" id="WP_021247567.1">
    <property type="nucleotide sequence ID" value="NZ_ATJV01000001.1"/>
</dbReference>
<comment type="caution">
    <text evidence="2">The sequence shown here is derived from an EMBL/GenBank/DDBJ whole genome shotgun (WGS) entry which is preliminary data.</text>
</comment>
<evidence type="ECO:0000313" key="3">
    <source>
        <dbReference type="Proteomes" id="UP000015455"/>
    </source>
</evidence>
<evidence type="ECO:0000259" key="1">
    <source>
        <dbReference type="Pfam" id="PF13470"/>
    </source>
</evidence>
<name>T0B3A6_9RHOO</name>
<organism evidence="2 3">
    <name type="scientific">Thauera terpenica 58Eu</name>
    <dbReference type="NCBI Taxonomy" id="1348657"/>
    <lineage>
        <taxon>Bacteria</taxon>
        <taxon>Pseudomonadati</taxon>
        <taxon>Pseudomonadota</taxon>
        <taxon>Betaproteobacteria</taxon>
        <taxon>Rhodocyclales</taxon>
        <taxon>Zoogloeaceae</taxon>
        <taxon>Thauera</taxon>
    </lineage>
</organism>
<accession>T0B3A6</accession>
<dbReference type="NCBIfam" id="TIGR00305">
    <property type="entry name" value="putative toxin-antitoxin system toxin component, PIN family"/>
    <property type="match status" value="1"/>
</dbReference>
<sequence length="146" mass="16779">MRPRLVLDTNTVLALWMFHDPRLCILRDWIEAGACTLSTRADALHELQLVLAYRQFALDTLTQQRVLQDYRARVEISAADVVPDTRALPVCRDADDQKFLEIAFDTGASSLLTRDKALLRLGRHRLLRERFAILSPEHFINQLPTL</sequence>
<protein>
    <recommendedName>
        <fullName evidence="1">PIN domain-containing protein</fullName>
    </recommendedName>
</protein>
<dbReference type="AlphaFoldDB" id="T0B3A6"/>
<proteinExistence type="predicted"/>
<dbReference type="InterPro" id="IPR002716">
    <property type="entry name" value="PIN_dom"/>
</dbReference>
<dbReference type="Proteomes" id="UP000015455">
    <property type="component" value="Unassembled WGS sequence"/>
</dbReference>
<dbReference type="STRING" id="1348657.M622_00520"/>
<dbReference type="InterPro" id="IPR002850">
    <property type="entry name" value="PIN_toxin-like"/>
</dbReference>
<dbReference type="PANTHER" id="PTHR34610">
    <property type="entry name" value="SSL7007 PROTEIN"/>
    <property type="match status" value="1"/>
</dbReference>
<keyword evidence="3" id="KW-1185">Reference proteome</keyword>
<dbReference type="Pfam" id="PF13470">
    <property type="entry name" value="PIN_3"/>
    <property type="match status" value="1"/>
</dbReference>
<dbReference type="PANTHER" id="PTHR34610:SF3">
    <property type="entry name" value="SSL7007 PROTEIN"/>
    <property type="match status" value="1"/>
</dbReference>
<feature type="domain" description="PIN" evidence="1">
    <location>
        <begin position="4"/>
        <end position="117"/>
    </location>
</feature>
<dbReference type="PATRIC" id="fig|1348657.5.peg.103"/>
<dbReference type="EMBL" id="ATJV01000001">
    <property type="protein sequence ID" value="EPZ17283.1"/>
    <property type="molecule type" value="Genomic_DNA"/>
</dbReference>
<dbReference type="eggNOG" id="COG1569">
    <property type="taxonomic scope" value="Bacteria"/>
</dbReference>
<dbReference type="SUPFAM" id="SSF88723">
    <property type="entry name" value="PIN domain-like"/>
    <property type="match status" value="1"/>
</dbReference>
<dbReference type="InterPro" id="IPR029060">
    <property type="entry name" value="PIN-like_dom_sf"/>
</dbReference>
<dbReference type="OrthoDB" id="9802272at2"/>
<reference evidence="2 3" key="1">
    <citation type="submission" date="2013-06" db="EMBL/GenBank/DDBJ databases">
        <title>Draft genome sequence of Thauera terpenica.</title>
        <authorList>
            <person name="Liu B."/>
            <person name="Frostegard A.H."/>
            <person name="Shapleigh J.P."/>
        </authorList>
    </citation>
    <scope>NUCLEOTIDE SEQUENCE [LARGE SCALE GENOMIC DNA]</scope>
    <source>
        <strain evidence="2 3">58Eu</strain>
    </source>
</reference>